<accession>A0ABY5YVL8</accession>
<name>A0ABY5YVL8_9ACTN</name>
<gene>
    <name evidence="2" type="ORF">Drose_19145</name>
</gene>
<evidence type="ECO:0000313" key="3">
    <source>
        <dbReference type="Proteomes" id="UP001058271"/>
    </source>
</evidence>
<dbReference type="PANTHER" id="PTHR40761">
    <property type="entry name" value="CONSERVED INTEGRAL MEMBRANE ALANINE VALINE AND LEUCINE RICH PROTEIN-RELATED"/>
    <property type="match status" value="1"/>
</dbReference>
<feature type="transmembrane region" description="Helical" evidence="1">
    <location>
        <begin position="46"/>
        <end position="70"/>
    </location>
</feature>
<feature type="transmembrane region" description="Helical" evidence="1">
    <location>
        <begin position="76"/>
        <end position="94"/>
    </location>
</feature>
<proteinExistence type="predicted"/>
<reference evidence="2" key="1">
    <citation type="submission" date="2021-04" db="EMBL/GenBank/DDBJ databases">
        <title>Biosynthetic gene clusters of Dactylosporangioum roseum.</title>
        <authorList>
            <person name="Hartkoorn R.C."/>
            <person name="Beaudoing E."/>
            <person name="Hot D."/>
            <person name="Moureu S."/>
        </authorList>
    </citation>
    <scope>NUCLEOTIDE SEQUENCE</scope>
    <source>
        <strain evidence="2">NRRL B-16295</strain>
    </source>
</reference>
<keyword evidence="1" id="KW-0472">Membrane</keyword>
<feature type="transmembrane region" description="Helical" evidence="1">
    <location>
        <begin position="158"/>
        <end position="177"/>
    </location>
</feature>
<dbReference type="EMBL" id="CP073721">
    <property type="protein sequence ID" value="UWZ33439.1"/>
    <property type="molecule type" value="Genomic_DNA"/>
</dbReference>
<evidence type="ECO:0000256" key="1">
    <source>
        <dbReference type="SAM" id="Phobius"/>
    </source>
</evidence>
<sequence length="300" mass="31127">MVYVMAVCAAALMGIGTAIQQRAASRAPAGTVLHWRLLGYLLRQRLWLTGIAVAVCGNVLAGVALGVGSVALVEPLTVTGLLFALSVAAVWSRYRIGRREWSGALAVVFGVIAFLLAGEPSPGRHPDAPVWQWALAAAAIGVITGGLVALARRLRPRYEAAVLGLGAGMLFGLQAALTSTAMRRLFTHGALALLLSWTPYAVVAVAVIGMLLAQSAYKLAPLPVSYPPAAAAEPIAGVAIGIGVLEGSLRLEPLALAVEIVALVVMTVGVYTLAATRLVEAHHRPHHLPHLPHHPGHGSG</sequence>
<feature type="transmembrane region" description="Helical" evidence="1">
    <location>
        <begin position="189"/>
        <end position="212"/>
    </location>
</feature>
<feature type="transmembrane region" description="Helical" evidence="1">
    <location>
        <begin position="101"/>
        <end position="118"/>
    </location>
</feature>
<evidence type="ECO:0000313" key="2">
    <source>
        <dbReference type="EMBL" id="UWZ33439.1"/>
    </source>
</evidence>
<feature type="transmembrane region" description="Helical" evidence="1">
    <location>
        <begin position="130"/>
        <end position="151"/>
    </location>
</feature>
<keyword evidence="1" id="KW-1133">Transmembrane helix</keyword>
<feature type="transmembrane region" description="Helical" evidence="1">
    <location>
        <begin position="224"/>
        <end position="242"/>
    </location>
</feature>
<keyword evidence="1" id="KW-0812">Transmembrane</keyword>
<feature type="transmembrane region" description="Helical" evidence="1">
    <location>
        <begin position="254"/>
        <end position="274"/>
    </location>
</feature>
<dbReference type="PANTHER" id="PTHR40761:SF1">
    <property type="entry name" value="CONSERVED INTEGRAL MEMBRANE ALANINE VALINE AND LEUCINE RICH PROTEIN-RELATED"/>
    <property type="match status" value="1"/>
</dbReference>
<dbReference type="NCBIfam" id="NF038012">
    <property type="entry name" value="DMT_1"/>
    <property type="match status" value="1"/>
</dbReference>
<dbReference type="RefSeq" id="WP_260722690.1">
    <property type="nucleotide sequence ID" value="NZ_BAAABS010000021.1"/>
</dbReference>
<organism evidence="2 3">
    <name type="scientific">Dactylosporangium roseum</name>
    <dbReference type="NCBI Taxonomy" id="47989"/>
    <lineage>
        <taxon>Bacteria</taxon>
        <taxon>Bacillati</taxon>
        <taxon>Actinomycetota</taxon>
        <taxon>Actinomycetes</taxon>
        <taxon>Micromonosporales</taxon>
        <taxon>Micromonosporaceae</taxon>
        <taxon>Dactylosporangium</taxon>
    </lineage>
</organism>
<protein>
    <submittedName>
        <fullName evidence="2">DMT family transporter</fullName>
    </submittedName>
</protein>
<dbReference type="Proteomes" id="UP001058271">
    <property type="component" value="Chromosome"/>
</dbReference>
<keyword evidence="3" id="KW-1185">Reference proteome</keyword>